<dbReference type="EMBL" id="OZ021736">
    <property type="protein sequence ID" value="CAK9314845.1"/>
    <property type="molecule type" value="Genomic_DNA"/>
</dbReference>
<name>A0ABP0Y556_9ROSI</name>
<keyword evidence="2" id="KW-1185">Reference proteome</keyword>
<accession>A0ABP0Y556</accession>
<organism evidence="1 2">
    <name type="scientific">Citrullus colocynthis</name>
    <name type="common">colocynth</name>
    <dbReference type="NCBI Taxonomy" id="252529"/>
    <lineage>
        <taxon>Eukaryota</taxon>
        <taxon>Viridiplantae</taxon>
        <taxon>Streptophyta</taxon>
        <taxon>Embryophyta</taxon>
        <taxon>Tracheophyta</taxon>
        <taxon>Spermatophyta</taxon>
        <taxon>Magnoliopsida</taxon>
        <taxon>eudicotyledons</taxon>
        <taxon>Gunneridae</taxon>
        <taxon>Pentapetalae</taxon>
        <taxon>rosids</taxon>
        <taxon>fabids</taxon>
        <taxon>Cucurbitales</taxon>
        <taxon>Cucurbitaceae</taxon>
        <taxon>Benincaseae</taxon>
        <taxon>Citrullus</taxon>
    </lineage>
</organism>
<sequence length="53" mass="6255">MLLHPGEKDNDDDDVYRARFQTTVQFQQLVFSKDMKNTKDLKVKQCDLLILLV</sequence>
<evidence type="ECO:0000313" key="2">
    <source>
        <dbReference type="Proteomes" id="UP001642487"/>
    </source>
</evidence>
<reference evidence="1 2" key="1">
    <citation type="submission" date="2024-03" db="EMBL/GenBank/DDBJ databases">
        <authorList>
            <person name="Gkanogiannis A."/>
            <person name="Becerra Lopez-Lavalle L."/>
        </authorList>
    </citation>
    <scope>NUCLEOTIDE SEQUENCE [LARGE SCALE GENOMIC DNA]</scope>
</reference>
<proteinExistence type="predicted"/>
<protein>
    <submittedName>
        <fullName evidence="1">Uncharacterized protein</fullName>
    </submittedName>
</protein>
<dbReference type="Proteomes" id="UP001642487">
    <property type="component" value="Chromosome 2"/>
</dbReference>
<gene>
    <name evidence="1" type="ORF">CITCOLO1_LOCUS6617</name>
</gene>
<evidence type="ECO:0000313" key="1">
    <source>
        <dbReference type="EMBL" id="CAK9314845.1"/>
    </source>
</evidence>